<dbReference type="Gene3D" id="3.90.79.10">
    <property type="entry name" value="Nucleoside Triphosphate Pyrophosphohydrolase"/>
    <property type="match status" value="1"/>
</dbReference>
<reference evidence="5" key="1">
    <citation type="journal article" date="2019" name="Int. J. Syst. Evol. Microbiol.">
        <title>The Global Catalogue of Microorganisms (GCM) 10K type strain sequencing project: providing services to taxonomists for standard genome sequencing and annotation.</title>
        <authorList>
            <consortium name="The Broad Institute Genomics Platform"/>
            <consortium name="The Broad Institute Genome Sequencing Center for Infectious Disease"/>
            <person name="Wu L."/>
            <person name="Ma J."/>
        </authorList>
    </citation>
    <scope>NUCLEOTIDE SEQUENCE [LARGE SCALE GENOMIC DNA]</scope>
    <source>
        <strain evidence="5">JCM 14560</strain>
    </source>
</reference>
<evidence type="ECO:0000259" key="3">
    <source>
        <dbReference type="Pfam" id="PF00293"/>
    </source>
</evidence>
<evidence type="ECO:0000256" key="2">
    <source>
        <dbReference type="ARBA" id="ARBA00022801"/>
    </source>
</evidence>
<name>A0ABP5LSD3_9ACTN</name>
<organism evidence="4 5">
    <name type="scientific">Kitasatospora kazusensis</name>
    <dbReference type="NCBI Taxonomy" id="407974"/>
    <lineage>
        <taxon>Bacteria</taxon>
        <taxon>Bacillati</taxon>
        <taxon>Actinomycetota</taxon>
        <taxon>Actinomycetes</taxon>
        <taxon>Kitasatosporales</taxon>
        <taxon>Streptomycetaceae</taxon>
        <taxon>Kitasatospora</taxon>
    </lineage>
</organism>
<dbReference type="Proteomes" id="UP001422759">
    <property type="component" value="Unassembled WGS sequence"/>
</dbReference>
<keyword evidence="5" id="KW-1185">Reference proteome</keyword>
<dbReference type="SUPFAM" id="SSF55811">
    <property type="entry name" value="Nudix"/>
    <property type="match status" value="1"/>
</dbReference>
<comment type="caution">
    <text evidence="4">The sequence shown here is derived from an EMBL/GenBank/DDBJ whole genome shotgun (WGS) entry which is preliminary data.</text>
</comment>
<sequence length="83" mass="9266">METEVREVREETGIDVEVTAISGLCTDPGHVMAYDDGEVRRQFSIGFRARPVGGAVRTSEESKEVRWVDPADLDDPRGRFVTI</sequence>
<proteinExistence type="predicted"/>
<accession>A0ABP5LSD3</accession>
<dbReference type="Pfam" id="PF00293">
    <property type="entry name" value="NUDIX"/>
    <property type="match status" value="1"/>
</dbReference>
<evidence type="ECO:0000313" key="5">
    <source>
        <dbReference type="Proteomes" id="UP001422759"/>
    </source>
</evidence>
<feature type="domain" description="Nudix hydrolase" evidence="3">
    <location>
        <begin position="5"/>
        <end position="75"/>
    </location>
</feature>
<dbReference type="InterPro" id="IPR000086">
    <property type="entry name" value="NUDIX_hydrolase_dom"/>
</dbReference>
<comment type="cofactor">
    <cofactor evidence="1">
        <name>Mg(2+)</name>
        <dbReference type="ChEBI" id="CHEBI:18420"/>
    </cofactor>
</comment>
<evidence type="ECO:0000256" key="1">
    <source>
        <dbReference type="ARBA" id="ARBA00001946"/>
    </source>
</evidence>
<keyword evidence="2" id="KW-0378">Hydrolase</keyword>
<dbReference type="PANTHER" id="PTHR43046">
    <property type="entry name" value="GDP-MANNOSE MANNOSYL HYDROLASE"/>
    <property type="match status" value="1"/>
</dbReference>
<dbReference type="InterPro" id="IPR015797">
    <property type="entry name" value="NUDIX_hydrolase-like_dom_sf"/>
</dbReference>
<dbReference type="EMBL" id="BAAANT010000036">
    <property type="protein sequence ID" value="GAA2153046.1"/>
    <property type="molecule type" value="Genomic_DNA"/>
</dbReference>
<protein>
    <recommendedName>
        <fullName evidence="3">Nudix hydrolase domain-containing protein</fullName>
    </recommendedName>
</protein>
<evidence type="ECO:0000313" key="4">
    <source>
        <dbReference type="EMBL" id="GAA2153046.1"/>
    </source>
</evidence>
<gene>
    <name evidence="4" type="ORF">GCM10009760_50410</name>
</gene>
<dbReference type="PANTHER" id="PTHR43046:SF16">
    <property type="entry name" value="ADP-RIBOSE PYROPHOSPHATASE YJHB-RELATED"/>
    <property type="match status" value="1"/>
</dbReference>